<proteinExistence type="predicted"/>
<sequence length="694" mass="76727">MNNYRNAWIAIIVGLILICACFGAMGASLIWMAARVFTSLDLPPDPDIDSPPVTQVKTPNPPIEVIRPTLQPGAGASDDPIETITTAVLPREDLAELAIRFKGVSPKEAEVSCPALAPAYPVGATRTFTLTNSDTDELFQIKARLEEKGEHVYMWVQYAPTPVRLNQDKLRRAVEIFDRQIYPRTREFFGSEDSPGVDCDPRIHIVHALNLGRTVGGYFSSPDSYPRAVRSDSNEGQIFIMHAARGYNGSDPASETYLSTIAHEFQHMISFHQTHAPDLWLEEGAAQFAERLNGYGDSVTTVYDFAAAPDTQLNTWQESSAGGNSAHYGASYLFWSYLYDRFGEAILRTFARSPERSARALMRVLAEAGAVNPDTGQPLTFEALFADFVIANYMNREAIEPGTNRYHYATIRVPPMATRAELSDRDYPYAVRAGLAQFGTHYYELSGSQPTTIVFTGSTIVSVLPTDEADGAFWWSNRADASNPRLTREVDLTGVTHATLTYRAWYRLEQGYDYAYVTASEDGGLTWKVLAPTSCTTDNPQNANLGCGYTGPSGGAEQADAPRWLDERLSLDEFAGKKILLRFEMVTDAAINREGLAIDNIAIPEIGFYDNASADLGWRSEGWVRIGNWLPQRWQVQVILTDRDGKRRLQRMTLTDNAGALMLDFGGTVHSAVLAISPTTQGTTEPAGYELQIR</sequence>
<keyword evidence="1" id="KW-1133">Transmembrane helix</keyword>
<accession>A0A2M8QBY9</accession>
<comment type="caution">
    <text evidence="2">The sequence shown here is derived from an EMBL/GenBank/DDBJ whole genome shotgun (WGS) entry which is preliminary data.</text>
</comment>
<evidence type="ECO:0000313" key="3">
    <source>
        <dbReference type="Proteomes" id="UP000230790"/>
    </source>
</evidence>
<evidence type="ECO:0000313" key="2">
    <source>
        <dbReference type="EMBL" id="PJF47321.1"/>
    </source>
</evidence>
<dbReference type="PROSITE" id="PS51257">
    <property type="entry name" value="PROKAR_LIPOPROTEIN"/>
    <property type="match status" value="1"/>
</dbReference>
<protein>
    <submittedName>
        <fullName evidence="2">Uncharacterized protein</fullName>
    </submittedName>
</protein>
<keyword evidence="1" id="KW-0472">Membrane</keyword>
<organism evidence="2 3">
    <name type="scientific">Candidatus Thermofonsia Clade 3 bacterium</name>
    <dbReference type="NCBI Taxonomy" id="2364212"/>
    <lineage>
        <taxon>Bacteria</taxon>
        <taxon>Bacillati</taxon>
        <taxon>Chloroflexota</taxon>
        <taxon>Candidatus Thermofontia</taxon>
        <taxon>Candidatus Thermofonsia Clade 3</taxon>
    </lineage>
</organism>
<evidence type="ECO:0000256" key="1">
    <source>
        <dbReference type="SAM" id="Phobius"/>
    </source>
</evidence>
<feature type="transmembrane region" description="Helical" evidence="1">
    <location>
        <begin position="7"/>
        <end position="34"/>
    </location>
</feature>
<dbReference type="Proteomes" id="UP000230790">
    <property type="component" value="Unassembled WGS sequence"/>
</dbReference>
<keyword evidence="1" id="KW-0812">Transmembrane</keyword>
<name>A0A2M8QBY9_9CHLR</name>
<dbReference type="EMBL" id="PGTN01000055">
    <property type="protein sequence ID" value="PJF47321.1"/>
    <property type="molecule type" value="Genomic_DNA"/>
</dbReference>
<gene>
    <name evidence="2" type="ORF">CUN48_09325</name>
</gene>
<dbReference type="Pfam" id="PF20773">
    <property type="entry name" value="InhA-like_MAM"/>
    <property type="match status" value="1"/>
</dbReference>
<reference evidence="2 3" key="1">
    <citation type="submission" date="2017-11" db="EMBL/GenBank/DDBJ databases">
        <title>Evolution of Phototrophy in the Chloroflexi Phylum Driven by Horizontal Gene Transfer.</title>
        <authorList>
            <person name="Ward L.M."/>
            <person name="Hemp J."/>
            <person name="Shih P.M."/>
            <person name="Mcglynn S.E."/>
            <person name="Fischer W."/>
        </authorList>
    </citation>
    <scope>NUCLEOTIDE SEQUENCE [LARGE SCALE GENOMIC DNA]</scope>
    <source>
        <strain evidence="2">JP3_7</strain>
    </source>
</reference>
<dbReference type="AlphaFoldDB" id="A0A2M8QBY9"/>